<comment type="caution">
    <text evidence="2">The sequence shown here is derived from an EMBL/GenBank/DDBJ whole genome shotgun (WGS) entry which is preliminary data.</text>
</comment>
<evidence type="ECO:0000313" key="3">
    <source>
        <dbReference type="Proteomes" id="UP000324748"/>
    </source>
</evidence>
<accession>A0A5B0QCS7</accession>
<evidence type="ECO:0000313" key="2">
    <source>
        <dbReference type="EMBL" id="KAA1111060.1"/>
    </source>
</evidence>
<dbReference type="EMBL" id="VSWC01000092">
    <property type="protein sequence ID" value="KAA1091552.1"/>
    <property type="molecule type" value="Genomic_DNA"/>
</dbReference>
<proteinExistence type="predicted"/>
<gene>
    <name evidence="1" type="ORF">PGT21_035557</name>
    <name evidence="2" type="ORF">PGT21_036141</name>
</gene>
<dbReference type="AlphaFoldDB" id="A0A5B0QCS7"/>
<sequence length="119" mass="13714">MVQFLPKSFPLQYPAKAWVRAVLLGVALVQQGTSGLDCADPDCYSQDIDSSDRICYCLEPFFCVLGFKHDDQKCGNRVIKSNHYCRTCSHSWETSTCQWESRQHKWNICPQPERHANEL</sequence>
<protein>
    <submittedName>
        <fullName evidence="2">Uncharacterized protein</fullName>
    </submittedName>
</protein>
<evidence type="ECO:0000313" key="1">
    <source>
        <dbReference type="EMBL" id="KAA1091552.1"/>
    </source>
</evidence>
<reference evidence="2 3" key="1">
    <citation type="submission" date="2019-05" db="EMBL/GenBank/DDBJ databases">
        <title>Emergence of the Ug99 lineage of the wheat stem rust pathogen through somatic hybridization.</title>
        <authorList>
            <person name="Li F."/>
            <person name="Upadhyaya N.M."/>
            <person name="Sperschneider J."/>
            <person name="Matny O."/>
            <person name="Nguyen-Phuc H."/>
            <person name="Mago R."/>
            <person name="Raley C."/>
            <person name="Miller M.E."/>
            <person name="Silverstein K.A.T."/>
            <person name="Henningsen E."/>
            <person name="Hirsch C.D."/>
            <person name="Visser B."/>
            <person name="Pretorius Z.A."/>
            <person name="Steffenson B.J."/>
            <person name="Schwessinger B."/>
            <person name="Dodds P.N."/>
            <person name="Figueroa M."/>
        </authorList>
    </citation>
    <scope>NUCLEOTIDE SEQUENCE [LARGE SCALE GENOMIC DNA]</scope>
    <source>
        <strain evidence="2">21-0</strain>
    </source>
</reference>
<dbReference type="EMBL" id="VSWC01000027">
    <property type="protein sequence ID" value="KAA1111060.1"/>
    <property type="molecule type" value="Genomic_DNA"/>
</dbReference>
<name>A0A5B0QCS7_PUCGR</name>
<keyword evidence="3" id="KW-1185">Reference proteome</keyword>
<dbReference type="Proteomes" id="UP000324748">
    <property type="component" value="Unassembled WGS sequence"/>
</dbReference>
<organism evidence="2 3">
    <name type="scientific">Puccinia graminis f. sp. tritici</name>
    <dbReference type="NCBI Taxonomy" id="56615"/>
    <lineage>
        <taxon>Eukaryota</taxon>
        <taxon>Fungi</taxon>
        <taxon>Dikarya</taxon>
        <taxon>Basidiomycota</taxon>
        <taxon>Pucciniomycotina</taxon>
        <taxon>Pucciniomycetes</taxon>
        <taxon>Pucciniales</taxon>
        <taxon>Pucciniaceae</taxon>
        <taxon>Puccinia</taxon>
    </lineage>
</organism>